<keyword evidence="2" id="KW-1185">Reference proteome</keyword>
<organism evidence="1 2">
    <name type="scientific">Caerostris darwini</name>
    <dbReference type="NCBI Taxonomy" id="1538125"/>
    <lineage>
        <taxon>Eukaryota</taxon>
        <taxon>Metazoa</taxon>
        <taxon>Ecdysozoa</taxon>
        <taxon>Arthropoda</taxon>
        <taxon>Chelicerata</taxon>
        <taxon>Arachnida</taxon>
        <taxon>Araneae</taxon>
        <taxon>Araneomorphae</taxon>
        <taxon>Entelegynae</taxon>
        <taxon>Araneoidea</taxon>
        <taxon>Araneidae</taxon>
        <taxon>Caerostris</taxon>
    </lineage>
</organism>
<accession>A0AAV4N548</accession>
<dbReference type="Proteomes" id="UP001054837">
    <property type="component" value="Unassembled WGS sequence"/>
</dbReference>
<name>A0AAV4N548_9ARAC</name>
<sequence>MSYLQSPLHGLMMATQKPLAEMRKMYGRRLLHGKVVNFAPGSIKRGKRVLDNVTSLRFRFGGTEATANALRERRFVKLIAFLTDCRCRFGGTEAATNALRERRFVKFIAFLTGCRCRSAATTKARAGTRVERHFAHFFASGSVKRVKRVLDNVTSLLFTFNGTEAAANALRERRFVKFIAFLTKCRCRSAARTKAKAGTKVERHFAHFCRLPLTQMENNSRFASKAVERKIQYIDLQFPTGFINSLQFMLRPRVLSLE</sequence>
<reference evidence="1 2" key="1">
    <citation type="submission" date="2021-06" db="EMBL/GenBank/DDBJ databases">
        <title>Caerostris darwini draft genome.</title>
        <authorList>
            <person name="Kono N."/>
            <person name="Arakawa K."/>
        </authorList>
    </citation>
    <scope>NUCLEOTIDE SEQUENCE [LARGE SCALE GENOMIC DNA]</scope>
</reference>
<evidence type="ECO:0000313" key="1">
    <source>
        <dbReference type="EMBL" id="GIX78806.1"/>
    </source>
</evidence>
<evidence type="ECO:0000313" key="2">
    <source>
        <dbReference type="Proteomes" id="UP001054837"/>
    </source>
</evidence>
<gene>
    <name evidence="1" type="ORF">CDAR_402811</name>
</gene>
<dbReference type="EMBL" id="BPLQ01001128">
    <property type="protein sequence ID" value="GIX78806.1"/>
    <property type="molecule type" value="Genomic_DNA"/>
</dbReference>
<proteinExistence type="predicted"/>
<protein>
    <submittedName>
        <fullName evidence="1">Uncharacterized protein</fullName>
    </submittedName>
</protein>
<comment type="caution">
    <text evidence="1">The sequence shown here is derived from an EMBL/GenBank/DDBJ whole genome shotgun (WGS) entry which is preliminary data.</text>
</comment>
<dbReference type="AlphaFoldDB" id="A0AAV4N548"/>